<evidence type="ECO:0000313" key="1">
    <source>
        <dbReference type="EMBL" id="KAK3861150.1"/>
    </source>
</evidence>
<evidence type="ECO:0000313" key="2">
    <source>
        <dbReference type="Proteomes" id="UP001286313"/>
    </source>
</evidence>
<dbReference type="Gene3D" id="2.40.100.10">
    <property type="entry name" value="Cyclophilin-like"/>
    <property type="match status" value="1"/>
</dbReference>
<dbReference type="InterPro" id="IPR029000">
    <property type="entry name" value="Cyclophilin-like_dom_sf"/>
</dbReference>
<sequence length="509" mass="58144">MKFGSVKCPTCRDEHKATSASHFPVSFIAEEFVKEIKAIKLLVLSEESAAQEEATELDGKSDTEAKPQTRLGVISERLKTLLDEQKNSVFVWLQNGEHMYDQMNKYSIQLGNRTEQHVQHLEKLHNMSEKKRNIVQSLRREQTKVKNMIDEGFEVRKELTEVLKVFDDVKLGEEVGPAIDQSLRCIMELKKWKQMCQVVFPHSQTIHKSRKEYYTTKRMFENLNETEALWTITGSESKVRERYWVEEGAEAPAPLSIPEKLADMITLQGITVEDLMERSTTVDMLMRMKQTFCIQEDYGGIRSSMLSLEDGRIHVHCLTNNPPPLNTTRLPIKDLMKMLDLSSTLVFLDLSWPVSIRRKRCTTTRRRRVYIRLGLDSTYVREFVVLCTGVRGYAYLNTNFNKVVNIGTSKEYVVAGDYDLNTGMGGSSIMYHMPVVDEQPQHQRVYKQGTVLLKHCEFIIVTGSGENRGLCGQAIGQVESGMSVLREAVSRTNIRDVAVLDCGFVLPNP</sequence>
<reference evidence="1" key="1">
    <citation type="submission" date="2023-10" db="EMBL/GenBank/DDBJ databases">
        <title>Genome assemblies of two species of porcelain crab, Petrolisthes cinctipes and Petrolisthes manimaculis (Anomura: Porcellanidae).</title>
        <authorList>
            <person name="Angst P."/>
        </authorList>
    </citation>
    <scope>NUCLEOTIDE SEQUENCE</scope>
    <source>
        <strain evidence="1">PB745_01</strain>
        <tissue evidence="1">Gill</tissue>
    </source>
</reference>
<proteinExistence type="predicted"/>
<accession>A0AAE1ET88</accession>
<dbReference type="SUPFAM" id="SSF50891">
    <property type="entry name" value="Cyclophilin-like"/>
    <property type="match status" value="1"/>
</dbReference>
<protein>
    <submittedName>
        <fullName evidence="1">Uncharacterized protein</fullName>
    </submittedName>
</protein>
<dbReference type="EMBL" id="JAWQEG010004547">
    <property type="protein sequence ID" value="KAK3861150.1"/>
    <property type="molecule type" value="Genomic_DNA"/>
</dbReference>
<gene>
    <name evidence="1" type="ORF">Pcinc_032854</name>
</gene>
<name>A0AAE1ET88_PETCI</name>
<keyword evidence="2" id="KW-1185">Reference proteome</keyword>
<organism evidence="1 2">
    <name type="scientific">Petrolisthes cinctipes</name>
    <name type="common">Flat porcelain crab</name>
    <dbReference type="NCBI Taxonomy" id="88211"/>
    <lineage>
        <taxon>Eukaryota</taxon>
        <taxon>Metazoa</taxon>
        <taxon>Ecdysozoa</taxon>
        <taxon>Arthropoda</taxon>
        <taxon>Crustacea</taxon>
        <taxon>Multicrustacea</taxon>
        <taxon>Malacostraca</taxon>
        <taxon>Eumalacostraca</taxon>
        <taxon>Eucarida</taxon>
        <taxon>Decapoda</taxon>
        <taxon>Pleocyemata</taxon>
        <taxon>Anomura</taxon>
        <taxon>Galatheoidea</taxon>
        <taxon>Porcellanidae</taxon>
        <taxon>Petrolisthes</taxon>
    </lineage>
</organism>
<comment type="caution">
    <text evidence="1">The sequence shown here is derived from an EMBL/GenBank/DDBJ whole genome shotgun (WGS) entry which is preliminary data.</text>
</comment>
<dbReference type="AlphaFoldDB" id="A0AAE1ET88"/>
<dbReference type="Proteomes" id="UP001286313">
    <property type="component" value="Unassembled WGS sequence"/>
</dbReference>